<accession>A0A1I5EAY1</accession>
<dbReference type="InterPro" id="IPR005182">
    <property type="entry name" value="YdbS-like_PH"/>
</dbReference>
<proteinExistence type="predicted"/>
<dbReference type="EMBL" id="FOWE01000003">
    <property type="protein sequence ID" value="SFO08416.1"/>
    <property type="molecule type" value="Genomic_DNA"/>
</dbReference>
<dbReference type="Pfam" id="PF03703">
    <property type="entry name" value="bPH_2"/>
    <property type="match status" value="2"/>
</dbReference>
<feature type="compositionally biased region" description="Pro residues" evidence="1">
    <location>
        <begin position="1"/>
        <end position="25"/>
    </location>
</feature>
<keyword evidence="2" id="KW-0812">Transmembrane</keyword>
<feature type="transmembrane region" description="Helical" evidence="2">
    <location>
        <begin position="253"/>
        <end position="276"/>
    </location>
</feature>
<gene>
    <name evidence="4" type="ORF">SAMN05660359_01271</name>
</gene>
<name>A0A1I5EAY1_9ACTN</name>
<feature type="transmembrane region" description="Helical" evidence="2">
    <location>
        <begin position="402"/>
        <end position="425"/>
    </location>
</feature>
<evidence type="ECO:0000313" key="5">
    <source>
        <dbReference type="Proteomes" id="UP000183642"/>
    </source>
</evidence>
<dbReference type="AlphaFoldDB" id="A0A1I5EAY1"/>
<dbReference type="PIRSF" id="PIRSF026631">
    <property type="entry name" value="UCP026631"/>
    <property type="match status" value="1"/>
</dbReference>
<feature type="domain" description="YdbS-like PH" evidence="3">
    <location>
        <begin position="89"/>
        <end position="169"/>
    </location>
</feature>
<feature type="region of interest" description="Disordered" evidence="1">
    <location>
        <begin position="1"/>
        <end position="30"/>
    </location>
</feature>
<evidence type="ECO:0000259" key="3">
    <source>
        <dbReference type="Pfam" id="PF03703"/>
    </source>
</evidence>
<evidence type="ECO:0000256" key="2">
    <source>
        <dbReference type="SAM" id="Phobius"/>
    </source>
</evidence>
<evidence type="ECO:0000256" key="1">
    <source>
        <dbReference type="SAM" id="MobiDB-lite"/>
    </source>
</evidence>
<dbReference type="PANTHER" id="PTHR34473">
    <property type="entry name" value="UPF0699 TRANSMEMBRANE PROTEIN YDBS"/>
    <property type="match status" value="1"/>
</dbReference>
<feature type="transmembrane region" description="Helical" evidence="2">
    <location>
        <begin position="69"/>
        <end position="90"/>
    </location>
</feature>
<dbReference type="InterPro" id="IPR014529">
    <property type="entry name" value="UCP026631"/>
</dbReference>
<keyword evidence="2" id="KW-1133">Transmembrane helix</keyword>
<feature type="domain" description="YdbS-like PH" evidence="3">
    <location>
        <begin position="429"/>
        <end position="494"/>
    </location>
</feature>
<organism evidence="4 5">
    <name type="scientific">Geodermatophilus obscurus</name>
    <dbReference type="NCBI Taxonomy" id="1861"/>
    <lineage>
        <taxon>Bacteria</taxon>
        <taxon>Bacillati</taxon>
        <taxon>Actinomycetota</taxon>
        <taxon>Actinomycetes</taxon>
        <taxon>Geodermatophilales</taxon>
        <taxon>Geodermatophilaceae</taxon>
        <taxon>Geodermatophilus</taxon>
    </lineage>
</organism>
<feature type="transmembrane region" description="Helical" evidence="2">
    <location>
        <begin position="207"/>
        <end position="233"/>
    </location>
</feature>
<feature type="transmembrane region" description="Helical" evidence="2">
    <location>
        <begin position="377"/>
        <end position="396"/>
    </location>
</feature>
<dbReference type="RefSeq" id="WP_083427120.1">
    <property type="nucleotide sequence ID" value="NZ_FOWE01000003.1"/>
</dbReference>
<keyword evidence="2" id="KW-0472">Membrane</keyword>
<protein>
    <submittedName>
        <fullName evidence="4">Putative membrane protein</fullName>
    </submittedName>
</protein>
<sequence length="515" mass="53412">MSEPHPAPPPPVPQQLVPGPPPPDSAPAGARRTSPLVVLVHTVTFKQARQVVPAAIPVVAAIGIDGPGVIVAMVLAVTALSLLFAGLTWWRTTYADTPSAVVVTRGLLARSVRTVPNDRIRGVEVEAPALHRLFGLVRVRIDAAAGTVTGGDEEVVVDGVPRSEGDRLRVSVLTHRRTARPVAAGGDPSALPEEPPERELARFDPRWLLYAPLVAGYLAVPLAAVGALSRLLQELPRDLRPDFDGPDLTDVRVLVLTAVAGLLLLVVGSVLGAAVVNWGFRLVRRGGSLVAVRGLLTRRHTELEVDRVRGGTLAEGLGMRLARAARVNALVTGLGAASRRGQLFPLGPRAEAVRLLGVLVDDPGPLRPHPPAARRRAVVRAVVSGLLVAAAGAWLAAGTGSWALLAAGVVLTVLGVPLGLGRYAALGHTAGPRSFSVRSGLLVREQAVLQRRAVVGWQVSQTFFQRRAGLATVVACVGAGTGGYAAVDMAADDVAAFTAAASGPWATAPGSRPAG</sequence>
<dbReference type="PANTHER" id="PTHR34473:SF2">
    <property type="entry name" value="UPF0699 TRANSMEMBRANE PROTEIN YDBT"/>
    <property type="match status" value="1"/>
</dbReference>
<keyword evidence="5" id="KW-1185">Reference proteome</keyword>
<reference evidence="5" key="1">
    <citation type="submission" date="2016-10" db="EMBL/GenBank/DDBJ databases">
        <authorList>
            <person name="Varghese N."/>
            <person name="Submissions S."/>
        </authorList>
    </citation>
    <scope>NUCLEOTIDE SEQUENCE [LARGE SCALE GENOMIC DNA]</scope>
    <source>
        <strain evidence="5">DSM 43161</strain>
    </source>
</reference>
<dbReference type="Proteomes" id="UP000183642">
    <property type="component" value="Unassembled WGS sequence"/>
</dbReference>
<evidence type="ECO:0000313" key="4">
    <source>
        <dbReference type="EMBL" id="SFO08416.1"/>
    </source>
</evidence>
<dbReference type="OrthoDB" id="4121259at2"/>